<dbReference type="Proteomes" id="UP000747542">
    <property type="component" value="Unassembled WGS sequence"/>
</dbReference>
<protein>
    <submittedName>
        <fullName evidence="1">Uncharacterized protein</fullName>
    </submittedName>
</protein>
<keyword evidence="2" id="KW-1185">Reference proteome</keyword>
<comment type="caution">
    <text evidence="1">The sequence shown here is derived from an EMBL/GenBank/DDBJ whole genome shotgun (WGS) entry which is preliminary data.</text>
</comment>
<accession>A0A8J5TN60</accession>
<dbReference type="AlphaFoldDB" id="A0A8J5TN60"/>
<evidence type="ECO:0000313" key="1">
    <source>
        <dbReference type="EMBL" id="KAG7177900.1"/>
    </source>
</evidence>
<evidence type="ECO:0000313" key="2">
    <source>
        <dbReference type="Proteomes" id="UP000747542"/>
    </source>
</evidence>
<dbReference type="EMBL" id="JAHLQT010001277">
    <property type="protein sequence ID" value="KAG7177900.1"/>
    <property type="molecule type" value="Genomic_DNA"/>
</dbReference>
<gene>
    <name evidence="1" type="ORF">Hamer_G026390</name>
</gene>
<organism evidence="1 2">
    <name type="scientific">Homarus americanus</name>
    <name type="common">American lobster</name>
    <dbReference type="NCBI Taxonomy" id="6706"/>
    <lineage>
        <taxon>Eukaryota</taxon>
        <taxon>Metazoa</taxon>
        <taxon>Ecdysozoa</taxon>
        <taxon>Arthropoda</taxon>
        <taxon>Crustacea</taxon>
        <taxon>Multicrustacea</taxon>
        <taxon>Malacostraca</taxon>
        <taxon>Eumalacostraca</taxon>
        <taxon>Eucarida</taxon>
        <taxon>Decapoda</taxon>
        <taxon>Pleocyemata</taxon>
        <taxon>Astacidea</taxon>
        <taxon>Nephropoidea</taxon>
        <taxon>Nephropidae</taxon>
        <taxon>Homarus</taxon>
    </lineage>
</organism>
<name>A0A8J5TN60_HOMAM</name>
<proteinExistence type="predicted"/>
<sequence length="133" mass="15383">MIDVRAATFLDPRFKLDWLSSQEQKDQVLTDIKKMLEESEAIQEGSTEEENDKDDLAEGLSELKRPRLFSFISPSSIRSQNQRTPEGSTVSLLLKQYVEKGTIPFLSNPMLYWKEVHPLKNLVRELMGVYYSI</sequence>
<reference evidence="1" key="1">
    <citation type="journal article" date="2021" name="Sci. Adv.">
        <title>The American lobster genome reveals insights on longevity, neural, and immune adaptations.</title>
        <authorList>
            <person name="Polinski J.M."/>
            <person name="Zimin A.V."/>
            <person name="Clark K.F."/>
            <person name="Kohn A.B."/>
            <person name="Sadowski N."/>
            <person name="Timp W."/>
            <person name="Ptitsyn A."/>
            <person name="Khanna P."/>
            <person name="Romanova D.Y."/>
            <person name="Williams P."/>
            <person name="Greenwood S.J."/>
            <person name="Moroz L.L."/>
            <person name="Walt D.R."/>
            <person name="Bodnar A.G."/>
        </authorList>
    </citation>
    <scope>NUCLEOTIDE SEQUENCE</scope>
    <source>
        <strain evidence="1">GMGI-L3</strain>
    </source>
</reference>